<accession>A0ABT9RYJ5</accession>
<dbReference type="InterPro" id="IPR006357">
    <property type="entry name" value="HAD-SF_hydro_IIA"/>
</dbReference>
<dbReference type="EMBL" id="JAUSRE010000025">
    <property type="protein sequence ID" value="MDP9890299.1"/>
    <property type="molecule type" value="Genomic_DNA"/>
</dbReference>
<proteinExistence type="inferred from homology"/>
<dbReference type="NCBIfam" id="TIGR01460">
    <property type="entry name" value="HAD-SF-IIA"/>
    <property type="match status" value="1"/>
</dbReference>
<dbReference type="PANTHER" id="PTHR19288:SF46">
    <property type="entry name" value="HALOACID DEHALOGENASE-LIKE HYDROLASE DOMAIN-CONTAINING PROTEIN 2"/>
    <property type="match status" value="1"/>
</dbReference>
<dbReference type="PANTHER" id="PTHR19288">
    <property type="entry name" value="4-NITROPHENYLPHOSPHATASE-RELATED"/>
    <property type="match status" value="1"/>
</dbReference>
<dbReference type="Proteomes" id="UP001226577">
    <property type="component" value="Unassembled WGS sequence"/>
</dbReference>
<keyword evidence="3" id="KW-1185">Reference proteome</keyword>
<reference evidence="2 3" key="1">
    <citation type="submission" date="2023-07" db="EMBL/GenBank/DDBJ databases">
        <title>Sorghum-associated microbial communities from plants grown in Nebraska, USA.</title>
        <authorList>
            <person name="Schachtman D."/>
        </authorList>
    </citation>
    <scope>NUCLEOTIDE SEQUENCE [LARGE SCALE GENOMIC DNA]</scope>
    <source>
        <strain evidence="2 3">CC222</strain>
    </source>
</reference>
<comment type="similarity">
    <text evidence="1">Belongs to the HAD-like hydrolase superfamily.</text>
</comment>
<dbReference type="RefSeq" id="WP_307311413.1">
    <property type="nucleotide sequence ID" value="NZ_JAUSRE010000025.1"/>
</dbReference>
<gene>
    <name evidence="2" type="ORF">J2X98_003913</name>
</gene>
<dbReference type="Pfam" id="PF13242">
    <property type="entry name" value="Hydrolase_like"/>
    <property type="match status" value="1"/>
</dbReference>
<dbReference type="PIRSF" id="PIRSF000915">
    <property type="entry name" value="PGP-type_phosphatase"/>
    <property type="match status" value="1"/>
</dbReference>
<dbReference type="SUPFAM" id="SSF56784">
    <property type="entry name" value="HAD-like"/>
    <property type="match status" value="1"/>
</dbReference>
<keyword evidence="2" id="KW-0378">Hydrolase</keyword>
<organism evidence="2 3">
    <name type="scientific">Pseudarthrobacter enclensis</name>
    <dbReference type="NCBI Taxonomy" id="993070"/>
    <lineage>
        <taxon>Bacteria</taxon>
        <taxon>Bacillati</taxon>
        <taxon>Actinomycetota</taxon>
        <taxon>Actinomycetes</taxon>
        <taxon>Micrococcales</taxon>
        <taxon>Micrococcaceae</taxon>
        <taxon>Pseudarthrobacter</taxon>
    </lineage>
</organism>
<dbReference type="Gene3D" id="3.40.50.1000">
    <property type="entry name" value="HAD superfamily/HAD-like"/>
    <property type="match status" value="2"/>
</dbReference>
<dbReference type="Pfam" id="PF13344">
    <property type="entry name" value="Hydrolase_6"/>
    <property type="match status" value="1"/>
</dbReference>
<evidence type="ECO:0000313" key="3">
    <source>
        <dbReference type="Proteomes" id="UP001226577"/>
    </source>
</evidence>
<protein>
    <submittedName>
        <fullName evidence="2">HAD superfamily hydrolase (TIGR01450 family)</fullName>
    </submittedName>
</protein>
<evidence type="ECO:0000256" key="1">
    <source>
        <dbReference type="PIRNR" id="PIRNR000915"/>
    </source>
</evidence>
<evidence type="ECO:0000313" key="2">
    <source>
        <dbReference type="EMBL" id="MDP9890299.1"/>
    </source>
</evidence>
<dbReference type="GO" id="GO:0016787">
    <property type="term" value="F:hydrolase activity"/>
    <property type="evidence" value="ECO:0007669"/>
    <property type="project" value="UniProtKB-KW"/>
</dbReference>
<dbReference type="InterPro" id="IPR023214">
    <property type="entry name" value="HAD_sf"/>
</dbReference>
<dbReference type="InterPro" id="IPR036412">
    <property type="entry name" value="HAD-like_sf"/>
</dbReference>
<name>A0ABT9RYJ5_9MICC</name>
<comment type="caution">
    <text evidence="2">The sequence shown here is derived from an EMBL/GenBank/DDBJ whole genome shotgun (WGS) entry which is preliminary data.</text>
</comment>
<sequence>MTSAAPGALTSRPDVRSYDGYLFDLDGTIYLGDELLPGAAELVRGLRDAGRETLFLSNNPTKNPQMYADKLTRLGLSTPIDRIVNPLVTIVAWLRREAPGATVFVIGEEPLRQAIRSAGFQLTEDPQDIDVVVASYDRRFDYRKLQIAFDALWQYRRARLVATNPDAYCPMPLGRGEPDAAAVIAAIEACTGVRCEANVGKPAAVMLQAALDVLGLSGSECVMVGDRLQTDIAMAADAGIDSALVLTGEATAEMAALLPPERQPTYVLSRIDALLAPFAGT</sequence>